<evidence type="ECO:0000313" key="11">
    <source>
        <dbReference type="Proteomes" id="UP000515158"/>
    </source>
</evidence>
<keyword evidence="5" id="KW-0378">Hydrolase</keyword>
<dbReference type="EC" id="3.1.2.22" evidence="2"/>
<gene>
    <name evidence="12" type="primary">LOC117644967</name>
</gene>
<sequence>MGRSVLFVAALAGLLGLLKGSTAAQVPVVLWHGMGDSCYNDFSMGRIEKLIADRLGEGTYVTSLCFGNNLVEDSASGFIMESNKQVEKACRVIAEDENLKDGYHAVGLSQGGQFLRAVAQRCPSPPMKVLVSLGGQHQGVYGLPHCQSGIICNAVRKLLSVGAYWPLVQDILVQAQYWHDAHSPQRYRRGSTFLADINNDVQHASDRNSSYAENLTKLDKLVLVRFNNDSMVVPRASSWFEFYAPGSTSEILPLEESAIYKEDWIGLKQLAETGRLVRLAVNGDHLRFSNSWFLSEIVDKYLRTVD</sequence>
<evidence type="ECO:0000256" key="7">
    <source>
        <dbReference type="ARBA" id="ARBA00023180"/>
    </source>
</evidence>
<evidence type="ECO:0000313" key="12">
    <source>
        <dbReference type="RefSeq" id="XP_034240708.1"/>
    </source>
</evidence>
<dbReference type="FunCoup" id="A0A6P8YLD1">
    <property type="interactions" value="1523"/>
</dbReference>
<evidence type="ECO:0000256" key="1">
    <source>
        <dbReference type="ARBA" id="ARBA00010758"/>
    </source>
</evidence>
<evidence type="ECO:0000256" key="5">
    <source>
        <dbReference type="ARBA" id="ARBA00022801"/>
    </source>
</evidence>
<evidence type="ECO:0000256" key="3">
    <source>
        <dbReference type="ARBA" id="ARBA00014212"/>
    </source>
</evidence>
<dbReference type="GlyCosmos" id="A0A6P8YLD1">
    <property type="glycosylation" value="2 sites, No reported glycans"/>
</dbReference>
<accession>A0A6P8YLD1</accession>
<dbReference type="PRINTS" id="PR00414">
    <property type="entry name" value="PPTHIESTRASE"/>
</dbReference>
<evidence type="ECO:0000256" key="9">
    <source>
        <dbReference type="ARBA" id="ARBA00047409"/>
    </source>
</evidence>
<evidence type="ECO:0000256" key="10">
    <source>
        <dbReference type="SAM" id="SignalP"/>
    </source>
</evidence>
<dbReference type="GO" id="GO:0008474">
    <property type="term" value="F:palmitoyl-(protein) hydrolase activity"/>
    <property type="evidence" value="ECO:0007669"/>
    <property type="project" value="UniProtKB-EC"/>
</dbReference>
<dbReference type="InterPro" id="IPR002472">
    <property type="entry name" value="Palm_thioest"/>
</dbReference>
<protein>
    <recommendedName>
        <fullName evidence="3">Palmitoyl-protein thioesterase 1</fullName>
        <ecNumber evidence="2">3.1.2.22</ecNumber>
    </recommendedName>
    <alternativeName>
        <fullName evidence="8">Palmitoyl-protein hydrolase 1</fullName>
    </alternativeName>
</protein>
<feature type="signal peptide" evidence="10">
    <location>
        <begin position="1"/>
        <end position="23"/>
    </location>
</feature>
<keyword evidence="11" id="KW-1185">Reference proteome</keyword>
<dbReference type="Gene3D" id="3.40.50.1820">
    <property type="entry name" value="alpha/beta hydrolase"/>
    <property type="match status" value="1"/>
</dbReference>
<comment type="catalytic activity">
    <reaction evidence="9">
        <text>S-hexadecanoyl-L-cysteinyl-[protein] + H2O = L-cysteinyl-[protein] + hexadecanoate + H(+)</text>
        <dbReference type="Rhea" id="RHEA:19233"/>
        <dbReference type="Rhea" id="RHEA-COMP:10131"/>
        <dbReference type="Rhea" id="RHEA-COMP:11032"/>
        <dbReference type="ChEBI" id="CHEBI:7896"/>
        <dbReference type="ChEBI" id="CHEBI:15377"/>
        <dbReference type="ChEBI" id="CHEBI:15378"/>
        <dbReference type="ChEBI" id="CHEBI:29950"/>
        <dbReference type="ChEBI" id="CHEBI:74151"/>
        <dbReference type="EC" id="3.1.2.22"/>
    </reaction>
    <physiologicalReaction direction="left-to-right" evidence="9">
        <dbReference type="Rhea" id="RHEA:19234"/>
    </physiologicalReaction>
</comment>
<dbReference type="Pfam" id="PF02089">
    <property type="entry name" value="Palm_thioest"/>
    <property type="match status" value="1"/>
</dbReference>
<dbReference type="PANTHER" id="PTHR11247:SF8">
    <property type="entry name" value="PALMITOYL-PROTEIN THIOESTERASE 1"/>
    <property type="match status" value="1"/>
</dbReference>
<dbReference type="RefSeq" id="XP_034240708.1">
    <property type="nucleotide sequence ID" value="XM_034384817.1"/>
</dbReference>
<dbReference type="SUPFAM" id="SSF53474">
    <property type="entry name" value="alpha/beta-Hydrolases"/>
    <property type="match status" value="1"/>
</dbReference>
<evidence type="ECO:0000256" key="4">
    <source>
        <dbReference type="ARBA" id="ARBA00022729"/>
    </source>
</evidence>
<dbReference type="InterPro" id="IPR029058">
    <property type="entry name" value="AB_hydrolase_fold"/>
</dbReference>
<reference evidence="12" key="1">
    <citation type="submission" date="2025-08" db="UniProtKB">
        <authorList>
            <consortium name="RefSeq"/>
        </authorList>
    </citation>
    <scope>IDENTIFICATION</scope>
    <source>
        <tissue evidence="12">Total insect</tissue>
    </source>
</reference>
<keyword evidence="7" id="KW-0325">Glycoprotein</keyword>
<dbReference type="AlphaFoldDB" id="A0A6P8YLD1"/>
<dbReference type="Proteomes" id="UP000515158">
    <property type="component" value="Unplaced"/>
</dbReference>
<dbReference type="FunFam" id="3.40.50.1820:FF:000107">
    <property type="entry name" value="Palmitoyl-protein thioesterase 1"/>
    <property type="match status" value="1"/>
</dbReference>
<evidence type="ECO:0000256" key="6">
    <source>
        <dbReference type="ARBA" id="ARBA00023157"/>
    </source>
</evidence>
<evidence type="ECO:0000256" key="8">
    <source>
        <dbReference type="ARBA" id="ARBA00031934"/>
    </source>
</evidence>
<evidence type="ECO:0000256" key="2">
    <source>
        <dbReference type="ARBA" id="ARBA00012423"/>
    </source>
</evidence>
<dbReference type="InParanoid" id="A0A6P8YLD1"/>
<name>A0A6P8YLD1_THRPL</name>
<dbReference type="GO" id="GO:0005764">
    <property type="term" value="C:lysosome"/>
    <property type="evidence" value="ECO:0007669"/>
    <property type="project" value="TreeGrafter"/>
</dbReference>
<organism evidence="12">
    <name type="scientific">Thrips palmi</name>
    <name type="common">Melon thrips</name>
    <dbReference type="NCBI Taxonomy" id="161013"/>
    <lineage>
        <taxon>Eukaryota</taxon>
        <taxon>Metazoa</taxon>
        <taxon>Ecdysozoa</taxon>
        <taxon>Arthropoda</taxon>
        <taxon>Hexapoda</taxon>
        <taxon>Insecta</taxon>
        <taxon>Pterygota</taxon>
        <taxon>Neoptera</taxon>
        <taxon>Paraneoptera</taxon>
        <taxon>Thysanoptera</taxon>
        <taxon>Terebrantia</taxon>
        <taxon>Thripoidea</taxon>
        <taxon>Thripidae</taxon>
        <taxon>Thrips</taxon>
    </lineage>
</organism>
<dbReference type="OrthoDB" id="10263094at2759"/>
<keyword evidence="4 10" id="KW-0732">Signal</keyword>
<feature type="chain" id="PRO_5027843492" description="Palmitoyl-protein thioesterase 1" evidence="10">
    <location>
        <begin position="24"/>
        <end position="306"/>
    </location>
</feature>
<keyword evidence="6" id="KW-1015">Disulfide bond</keyword>
<dbReference type="PANTHER" id="PTHR11247">
    <property type="entry name" value="PALMITOYL-PROTEIN THIOESTERASE/DOLICHYLDIPHOSPHATASE 1"/>
    <property type="match status" value="1"/>
</dbReference>
<comment type="similarity">
    <text evidence="1">Belongs to the palmitoyl-protein thioesterase family.</text>
</comment>
<dbReference type="GO" id="GO:0006898">
    <property type="term" value="P:receptor-mediated endocytosis"/>
    <property type="evidence" value="ECO:0007669"/>
    <property type="project" value="TreeGrafter"/>
</dbReference>
<proteinExistence type="inferred from homology"/>
<dbReference type="GeneID" id="117644967"/>
<dbReference type="KEGG" id="tpal:117644967"/>